<proteinExistence type="predicted"/>
<evidence type="ECO:0000313" key="3">
    <source>
        <dbReference type="Proteomes" id="UP000253426"/>
    </source>
</evidence>
<dbReference type="InterPro" id="IPR036249">
    <property type="entry name" value="Thioredoxin-like_sf"/>
</dbReference>
<dbReference type="PANTHER" id="PTHR43640:SF1">
    <property type="entry name" value="THIOREDOXIN-DEPENDENT PEROXIREDOXIN"/>
    <property type="match status" value="1"/>
</dbReference>
<dbReference type="PANTHER" id="PTHR43640">
    <property type="entry name" value="OS07G0260300 PROTEIN"/>
    <property type="match status" value="1"/>
</dbReference>
<dbReference type="EMBL" id="QNRR01000002">
    <property type="protein sequence ID" value="RBP45921.1"/>
    <property type="molecule type" value="Genomic_DNA"/>
</dbReference>
<dbReference type="GO" id="GO:0016209">
    <property type="term" value="F:antioxidant activity"/>
    <property type="evidence" value="ECO:0007669"/>
    <property type="project" value="InterPro"/>
</dbReference>
<dbReference type="GO" id="GO:0016491">
    <property type="term" value="F:oxidoreductase activity"/>
    <property type="evidence" value="ECO:0007669"/>
    <property type="project" value="InterPro"/>
</dbReference>
<keyword evidence="3" id="KW-1185">Reference proteome</keyword>
<comment type="caution">
    <text evidence="2">The sequence shown here is derived from an EMBL/GenBank/DDBJ whole genome shotgun (WGS) entry which is preliminary data.</text>
</comment>
<gene>
    <name evidence="2" type="ORF">DES53_102305</name>
</gene>
<dbReference type="Proteomes" id="UP000253426">
    <property type="component" value="Unassembled WGS sequence"/>
</dbReference>
<reference evidence="2 3" key="1">
    <citation type="submission" date="2018-06" db="EMBL/GenBank/DDBJ databases">
        <title>Genomic Encyclopedia of Type Strains, Phase IV (KMG-IV): sequencing the most valuable type-strain genomes for metagenomic binning, comparative biology and taxonomic classification.</title>
        <authorList>
            <person name="Goeker M."/>
        </authorList>
    </citation>
    <scope>NUCLEOTIDE SEQUENCE [LARGE SCALE GENOMIC DNA]</scope>
    <source>
        <strain evidence="2 3">DSM 25532</strain>
    </source>
</reference>
<dbReference type="InterPro" id="IPR047262">
    <property type="entry name" value="PRX-like1"/>
</dbReference>
<dbReference type="PROSITE" id="PS51352">
    <property type="entry name" value="THIOREDOXIN_2"/>
    <property type="match status" value="1"/>
</dbReference>
<dbReference type="InterPro" id="IPR000866">
    <property type="entry name" value="AhpC/TSA"/>
</dbReference>
<dbReference type="CDD" id="cd02969">
    <property type="entry name" value="PRX_like1"/>
    <property type="match status" value="1"/>
</dbReference>
<dbReference type="Gene3D" id="3.40.30.10">
    <property type="entry name" value="Glutaredoxin"/>
    <property type="match status" value="1"/>
</dbReference>
<sequence length="194" mass="21211">MAEVPSTRILPLGAPAPDFSLPEPGAELVTLADVREPKGLIVAFLCNHCPFVLHLAKHLGEFAAICEAKGVGFVGISSNDVSRYPADSPEKMQAMVKTYDWTFPYLYDETQSVAQAYRAACTPDFYVFDHELRLTYCGQFDDSRPKNGKPVTGDSLRAAVQALLDGSPPLAEQRPSTGCNIKWKPGNEPSWYAS</sequence>
<dbReference type="RefSeq" id="WP_113957481.1">
    <property type="nucleotide sequence ID" value="NZ_QNRR01000002.1"/>
</dbReference>
<name>A0A366HQJ2_9BACT</name>
<accession>A0A366HQJ2</accession>
<dbReference type="Pfam" id="PF00578">
    <property type="entry name" value="AhpC-TSA"/>
    <property type="match status" value="1"/>
</dbReference>
<evidence type="ECO:0000313" key="2">
    <source>
        <dbReference type="EMBL" id="RBP45921.1"/>
    </source>
</evidence>
<evidence type="ECO:0000259" key="1">
    <source>
        <dbReference type="PROSITE" id="PS51352"/>
    </source>
</evidence>
<feature type="domain" description="Thioredoxin" evidence="1">
    <location>
        <begin position="10"/>
        <end position="165"/>
    </location>
</feature>
<protein>
    <submittedName>
        <fullName evidence="2">AhpC/TSA family protein</fullName>
    </submittedName>
</protein>
<dbReference type="InterPro" id="IPR013766">
    <property type="entry name" value="Thioredoxin_domain"/>
</dbReference>
<dbReference type="AlphaFoldDB" id="A0A366HQJ2"/>
<organism evidence="2 3">
    <name type="scientific">Roseimicrobium gellanilyticum</name>
    <dbReference type="NCBI Taxonomy" id="748857"/>
    <lineage>
        <taxon>Bacteria</taxon>
        <taxon>Pseudomonadati</taxon>
        <taxon>Verrucomicrobiota</taxon>
        <taxon>Verrucomicrobiia</taxon>
        <taxon>Verrucomicrobiales</taxon>
        <taxon>Verrucomicrobiaceae</taxon>
        <taxon>Roseimicrobium</taxon>
    </lineage>
</organism>
<dbReference type="OrthoDB" id="9809746at2"/>
<dbReference type="SUPFAM" id="SSF52833">
    <property type="entry name" value="Thioredoxin-like"/>
    <property type="match status" value="1"/>
</dbReference>